<evidence type="ECO:0000313" key="2">
    <source>
        <dbReference type="EMBL" id="KAK4811903.1"/>
    </source>
</evidence>
<organism evidence="2 3">
    <name type="scientific">Mycteria americana</name>
    <name type="common">Wood stork</name>
    <dbReference type="NCBI Taxonomy" id="33587"/>
    <lineage>
        <taxon>Eukaryota</taxon>
        <taxon>Metazoa</taxon>
        <taxon>Chordata</taxon>
        <taxon>Craniata</taxon>
        <taxon>Vertebrata</taxon>
        <taxon>Euteleostomi</taxon>
        <taxon>Archelosauria</taxon>
        <taxon>Archosauria</taxon>
        <taxon>Dinosauria</taxon>
        <taxon>Saurischia</taxon>
        <taxon>Theropoda</taxon>
        <taxon>Coelurosauria</taxon>
        <taxon>Aves</taxon>
        <taxon>Neognathae</taxon>
        <taxon>Neoaves</taxon>
        <taxon>Aequornithes</taxon>
        <taxon>Ciconiiformes</taxon>
        <taxon>Ciconiidae</taxon>
        <taxon>Mycteria</taxon>
    </lineage>
</organism>
<dbReference type="AlphaFoldDB" id="A0AAN7MLE9"/>
<evidence type="ECO:0000259" key="1">
    <source>
        <dbReference type="Pfam" id="PF00078"/>
    </source>
</evidence>
<dbReference type="Pfam" id="PF00078">
    <property type="entry name" value="RVT_1"/>
    <property type="match status" value="1"/>
</dbReference>
<accession>A0AAN7MLE9</accession>
<protein>
    <recommendedName>
        <fullName evidence="1">Reverse transcriptase domain-containing protein</fullName>
    </recommendedName>
</protein>
<feature type="domain" description="Reverse transcriptase" evidence="1">
    <location>
        <begin position="144"/>
        <end position="229"/>
    </location>
</feature>
<gene>
    <name evidence="2" type="ORF">QYF61_017427</name>
</gene>
<dbReference type="Proteomes" id="UP001333110">
    <property type="component" value="Unassembled WGS sequence"/>
</dbReference>
<evidence type="ECO:0000313" key="3">
    <source>
        <dbReference type="Proteomes" id="UP001333110"/>
    </source>
</evidence>
<dbReference type="InterPro" id="IPR000477">
    <property type="entry name" value="RT_dom"/>
</dbReference>
<comment type="caution">
    <text evidence="2">The sequence shown here is derived from an EMBL/GenBank/DDBJ whole genome shotgun (WGS) entry which is preliminary data.</text>
</comment>
<sequence>MMLTLNIEEPTPSLRKAPTIGPLLDGVGHLTNKDEDKADTFNSFFTSVFNTSDALWDAWSPRLEDHDWGSDKVPDDFELVQDLLLQLNAHKTMGPDEIQPRLLKELADVIVRPLTVIYQQSWEPGEVLVNWKLANIIPIFKKGKKDDPGNYRPVSLTSVPGEIMEKIILGVIEKHLKDNTVIEQSQHLFMKGQDKGKTVGAGFLDFSKAFGTVSHSNLLDKMSSVQLDMYTIQLAEGPCSSVLLSDLDTGFEHTLNKCANNTELGGAVDSLKGREALQRDLDRLGLWAITSCTKFNKNKCQILHQGLCYPGYGGTRGWSAALQKGTWGFWLMGSSILAKRTNRILGCIKHSIANRWKEAIVPLYSTLVQPHLKYYEKFWPPQYKKDIKIFESVQRRATKMVQGLEGMTSEELLRILGLFSLEKRREWRWRSLPLVSGDKTQGNGFKLHQGKFILAITKKLFTERVVKHCNKLPREVVTAPGLSVFKQNLYNAPR</sequence>
<name>A0AAN7MLE9_MYCAM</name>
<dbReference type="EMBL" id="JAUNZN010000016">
    <property type="protein sequence ID" value="KAK4811903.1"/>
    <property type="molecule type" value="Genomic_DNA"/>
</dbReference>
<dbReference type="CDD" id="cd01650">
    <property type="entry name" value="RT_nLTR_like"/>
    <property type="match status" value="1"/>
</dbReference>
<reference evidence="2 3" key="1">
    <citation type="journal article" date="2023" name="J. Hered.">
        <title>Chromosome-level genome of the wood stork (Mycteria americana) provides insight into avian chromosome evolution.</title>
        <authorList>
            <person name="Flamio R. Jr."/>
            <person name="Ramstad K.M."/>
        </authorList>
    </citation>
    <scope>NUCLEOTIDE SEQUENCE [LARGE SCALE GENOMIC DNA]</scope>
    <source>
        <strain evidence="2">JAX WOST 10</strain>
    </source>
</reference>
<feature type="non-terminal residue" evidence="2">
    <location>
        <position position="494"/>
    </location>
</feature>
<dbReference type="PANTHER" id="PTHR33332">
    <property type="entry name" value="REVERSE TRANSCRIPTASE DOMAIN-CONTAINING PROTEIN"/>
    <property type="match status" value="1"/>
</dbReference>
<proteinExistence type="predicted"/>
<keyword evidence="3" id="KW-1185">Reference proteome</keyword>